<dbReference type="EMBL" id="JAUSQU010000001">
    <property type="protein sequence ID" value="MDP9840886.1"/>
    <property type="molecule type" value="Genomic_DNA"/>
</dbReference>
<dbReference type="Proteomes" id="UP001225356">
    <property type="component" value="Unassembled WGS sequence"/>
</dbReference>
<name>A0ABT9Q2D9_9ACTN</name>
<evidence type="ECO:0000313" key="1">
    <source>
        <dbReference type="EMBL" id="MDP9840886.1"/>
    </source>
</evidence>
<sequence>MLHRAARINALLGRPGKSASFASQALDATAPELPPHLRQQAEGLLRESA</sequence>
<proteinExistence type="predicted"/>
<gene>
    <name evidence="1" type="ORF">J2853_000097</name>
</gene>
<keyword evidence="2" id="KW-1185">Reference proteome</keyword>
<accession>A0ABT9Q2D9</accession>
<evidence type="ECO:0000313" key="2">
    <source>
        <dbReference type="Proteomes" id="UP001225356"/>
    </source>
</evidence>
<protein>
    <submittedName>
        <fullName evidence="1">Uncharacterized protein</fullName>
    </submittedName>
</protein>
<reference evidence="1 2" key="1">
    <citation type="submission" date="2023-07" db="EMBL/GenBank/DDBJ databases">
        <title>Sequencing the genomes of 1000 actinobacteria strains.</title>
        <authorList>
            <person name="Klenk H.-P."/>
        </authorList>
    </citation>
    <scope>NUCLEOTIDE SEQUENCE [LARGE SCALE GENOMIC DNA]</scope>
    <source>
        <strain evidence="1 2">DSM 46740</strain>
    </source>
</reference>
<dbReference type="RefSeq" id="WP_307553739.1">
    <property type="nucleotide sequence ID" value="NZ_JAUSQU010000001.1"/>
</dbReference>
<comment type="caution">
    <text evidence="1">The sequence shown here is derived from an EMBL/GenBank/DDBJ whole genome shotgun (WGS) entry which is preliminary data.</text>
</comment>
<organism evidence="1 2">
    <name type="scientific">Streptosporangium lutulentum</name>
    <dbReference type="NCBI Taxonomy" id="1461250"/>
    <lineage>
        <taxon>Bacteria</taxon>
        <taxon>Bacillati</taxon>
        <taxon>Actinomycetota</taxon>
        <taxon>Actinomycetes</taxon>
        <taxon>Streptosporangiales</taxon>
        <taxon>Streptosporangiaceae</taxon>
        <taxon>Streptosporangium</taxon>
    </lineage>
</organism>